<dbReference type="EMBL" id="JH657921">
    <property type="protein sequence ID" value="EXM32746.1"/>
    <property type="molecule type" value="Genomic_DNA"/>
</dbReference>
<sequence>MIPPKGQQKKKKKKKKKKKNISSKRPIATTSIASSEHSLGMELTAGQWSAWKLWNAPGTLSRPQPGLSCRANESQSADPSYRNVD</sequence>
<feature type="region of interest" description="Disordered" evidence="1">
    <location>
        <begin position="1"/>
        <end position="39"/>
    </location>
</feature>
<reference evidence="2" key="2">
    <citation type="submission" date="2012-05" db="EMBL/GenBank/DDBJ databases">
        <title>The Genome Annotation of Fusarium oxysporum Cotton.</title>
        <authorList>
            <consortium name="The Broad Institute Genomics Platform"/>
            <person name="Ma L.-J."/>
            <person name="Corby-Kistler H."/>
            <person name="Broz K."/>
            <person name="Gale L.R."/>
            <person name="Jonkers W."/>
            <person name="O'Donnell K."/>
            <person name="Ploetz R."/>
            <person name="Steinberg C."/>
            <person name="Schwartz D.C."/>
            <person name="VanEtten H."/>
            <person name="Zhou S."/>
            <person name="Young S.K."/>
            <person name="Zeng Q."/>
            <person name="Gargeya S."/>
            <person name="Fitzgerald M."/>
            <person name="Abouelleil A."/>
            <person name="Alvarado L."/>
            <person name="Chapman S.B."/>
            <person name="Gainer-Dewar J."/>
            <person name="Goldberg J."/>
            <person name="Griggs A."/>
            <person name="Gujja S."/>
            <person name="Hansen M."/>
            <person name="Howarth C."/>
            <person name="Imamovic A."/>
            <person name="Ireland A."/>
            <person name="Larimer J."/>
            <person name="McCowan C."/>
            <person name="Murphy C."/>
            <person name="Pearson M."/>
            <person name="Poon T.W."/>
            <person name="Priest M."/>
            <person name="Roberts A."/>
            <person name="Saif S."/>
            <person name="Shea T."/>
            <person name="Sykes S."/>
            <person name="Wortman J."/>
            <person name="Nusbaum C."/>
            <person name="Birren B."/>
        </authorList>
    </citation>
    <scope>NUCLEOTIDE SEQUENCE</scope>
    <source>
        <strain evidence="2">25433</strain>
    </source>
</reference>
<evidence type="ECO:0000313" key="2">
    <source>
        <dbReference type="EMBL" id="EXM32746.1"/>
    </source>
</evidence>
<gene>
    <name evidence="2" type="ORF">FOTG_02974</name>
</gene>
<feature type="compositionally biased region" description="Basic residues" evidence="1">
    <location>
        <begin position="7"/>
        <end position="22"/>
    </location>
</feature>
<reference evidence="2" key="1">
    <citation type="submission" date="2011-11" db="EMBL/GenBank/DDBJ databases">
        <title>The Genome Sequence of Fusarium oxysporum Cotton.</title>
        <authorList>
            <consortium name="The Broad Institute Genome Sequencing Platform"/>
            <person name="Ma L.-J."/>
            <person name="Gale L.R."/>
            <person name="Schwartz D.C."/>
            <person name="Zhou S."/>
            <person name="Corby-Kistler H."/>
            <person name="Young S.K."/>
            <person name="Zeng Q."/>
            <person name="Gargeya S."/>
            <person name="Fitzgerald M."/>
            <person name="Haas B."/>
            <person name="Abouelleil A."/>
            <person name="Alvarado L."/>
            <person name="Arachchi H.M."/>
            <person name="Berlin A."/>
            <person name="Brown A."/>
            <person name="Chapman S.B."/>
            <person name="Chen Z."/>
            <person name="Dunbar C."/>
            <person name="Freedman E."/>
            <person name="Gearin G."/>
            <person name="Goldberg J."/>
            <person name="Griggs A."/>
            <person name="Gujja S."/>
            <person name="Heiman D."/>
            <person name="Howarth C."/>
            <person name="Larson L."/>
            <person name="Lui A."/>
            <person name="MacDonald P.J.P."/>
            <person name="Montmayeur A."/>
            <person name="Murphy C."/>
            <person name="Neiman D."/>
            <person name="Pearson M."/>
            <person name="Priest M."/>
            <person name="Roberts A."/>
            <person name="Saif S."/>
            <person name="Shea T."/>
            <person name="Shenoy N."/>
            <person name="Sisk P."/>
            <person name="Stolte C."/>
            <person name="Sykes S."/>
            <person name="Wortman J."/>
            <person name="Nusbaum C."/>
            <person name="Birren B."/>
        </authorList>
    </citation>
    <scope>NUCLEOTIDE SEQUENCE [LARGE SCALE GENOMIC DNA]</scope>
    <source>
        <strain evidence="2">25433</strain>
    </source>
</reference>
<dbReference type="Proteomes" id="UP000030701">
    <property type="component" value="Unassembled WGS sequence"/>
</dbReference>
<dbReference type="HOGENOM" id="CLU_2687893_0_0_1"/>
<name>X0MH75_FUSOX</name>
<accession>X0MH75</accession>
<evidence type="ECO:0000256" key="1">
    <source>
        <dbReference type="SAM" id="MobiDB-lite"/>
    </source>
</evidence>
<feature type="compositionally biased region" description="Polar residues" evidence="1">
    <location>
        <begin position="28"/>
        <end position="37"/>
    </location>
</feature>
<feature type="region of interest" description="Disordered" evidence="1">
    <location>
        <begin position="56"/>
        <end position="85"/>
    </location>
</feature>
<organism evidence="2">
    <name type="scientific">Fusarium oxysporum f. sp. vasinfectum 25433</name>
    <dbReference type="NCBI Taxonomy" id="1089449"/>
    <lineage>
        <taxon>Eukaryota</taxon>
        <taxon>Fungi</taxon>
        <taxon>Dikarya</taxon>
        <taxon>Ascomycota</taxon>
        <taxon>Pezizomycotina</taxon>
        <taxon>Sordariomycetes</taxon>
        <taxon>Hypocreomycetidae</taxon>
        <taxon>Hypocreales</taxon>
        <taxon>Nectriaceae</taxon>
        <taxon>Fusarium</taxon>
        <taxon>Fusarium oxysporum species complex</taxon>
    </lineage>
</organism>
<protein>
    <submittedName>
        <fullName evidence="2">Uncharacterized protein</fullName>
    </submittedName>
</protein>
<dbReference type="AlphaFoldDB" id="X0MH75"/>
<proteinExistence type="predicted"/>